<gene>
    <name evidence="3" type="ORF">SAMN02745664_10437</name>
</gene>
<evidence type="ECO:0000313" key="4">
    <source>
        <dbReference type="Proteomes" id="UP000187495"/>
    </source>
</evidence>
<dbReference type="Proteomes" id="UP000187495">
    <property type="component" value="Unassembled WGS sequence"/>
</dbReference>
<keyword evidence="2" id="KW-0732">Signal</keyword>
<organism evidence="3 4">
    <name type="scientific">Moraxella cuniculi DSM 21768</name>
    <dbReference type="NCBI Taxonomy" id="1122245"/>
    <lineage>
        <taxon>Bacteria</taxon>
        <taxon>Pseudomonadati</taxon>
        <taxon>Pseudomonadota</taxon>
        <taxon>Gammaproteobacteria</taxon>
        <taxon>Moraxellales</taxon>
        <taxon>Moraxellaceae</taxon>
        <taxon>Moraxella</taxon>
    </lineage>
</organism>
<feature type="compositionally biased region" description="Basic and acidic residues" evidence="1">
    <location>
        <begin position="83"/>
        <end position="98"/>
    </location>
</feature>
<sequence length="114" mass="11679">MKTLAIFVALSAAMMLSACGDKKEKVYAVDRVEAAQEAAMAKAPKPEEIIFEDHGQPTFAETAAKGGAKPADAATTDTATADKAVEAAADKSAEKTDESADTASQSQASDAAKQ</sequence>
<feature type="compositionally biased region" description="Low complexity" evidence="1">
    <location>
        <begin position="62"/>
        <end position="82"/>
    </location>
</feature>
<evidence type="ECO:0000313" key="3">
    <source>
        <dbReference type="EMBL" id="SIR85625.1"/>
    </source>
</evidence>
<dbReference type="RefSeq" id="WP_076554900.1">
    <property type="nucleotide sequence ID" value="NZ_FTNU01000004.1"/>
</dbReference>
<evidence type="ECO:0000256" key="2">
    <source>
        <dbReference type="SAM" id="SignalP"/>
    </source>
</evidence>
<feature type="chain" id="PRO_5012410598" description="Lipoprotein" evidence="2">
    <location>
        <begin position="21"/>
        <end position="114"/>
    </location>
</feature>
<protein>
    <recommendedName>
        <fullName evidence="5">Lipoprotein</fullName>
    </recommendedName>
</protein>
<reference evidence="4" key="1">
    <citation type="submission" date="2017-01" db="EMBL/GenBank/DDBJ databases">
        <authorList>
            <person name="Varghese N."/>
            <person name="Submissions S."/>
        </authorList>
    </citation>
    <scope>NUCLEOTIDE SEQUENCE [LARGE SCALE GENOMIC DNA]</scope>
    <source>
        <strain evidence="4">DSM 21768</strain>
    </source>
</reference>
<feature type="compositionally biased region" description="Low complexity" evidence="1">
    <location>
        <begin position="101"/>
        <end position="114"/>
    </location>
</feature>
<name>A0A1N7ECI5_9GAMM</name>
<dbReference type="AlphaFoldDB" id="A0A1N7ECI5"/>
<dbReference type="EMBL" id="FTNU01000004">
    <property type="protein sequence ID" value="SIR85625.1"/>
    <property type="molecule type" value="Genomic_DNA"/>
</dbReference>
<feature type="region of interest" description="Disordered" evidence="1">
    <location>
        <begin position="56"/>
        <end position="114"/>
    </location>
</feature>
<feature type="signal peptide" evidence="2">
    <location>
        <begin position="1"/>
        <end position="20"/>
    </location>
</feature>
<keyword evidence="4" id="KW-1185">Reference proteome</keyword>
<evidence type="ECO:0008006" key="5">
    <source>
        <dbReference type="Google" id="ProtNLM"/>
    </source>
</evidence>
<dbReference type="STRING" id="34061.B0189_07090"/>
<evidence type="ECO:0000256" key="1">
    <source>
        <dbReference type="SAM" id="MobiDB-lite"/>
    </source>
</evidence>
<accession>A0A1N7ECI5</accession>
<dbReference type="PROSITE" id="PS51257">
    <property type="entry name" value="PROKAR_LIPOPROTEIN"/>
    <property type="match status" value="1"/>
</dbReference>
<proteinExistence type="predicted"/>